<organism evidence="1 3">
    <name type="scientific">Anaerotruncus colihominis</name>
    <dbReference type="NCBI Taxonomy" id="169435"/>
    <lineage>
        <taxon>Bacteria</taxon>
        <taxon>Bacillati</taxon>
        <taxon>Bacillota</taxon>
        <taxon>Clostridia</taxon>
        <taxon>Eubacteriales</taxon>
        <taxon>Oscillospiraceae</taxon>
        <taxon>Anaerotruncus</taxon>
    </lineage>
</organism>
<gene>
    <name evidence="2" type="ORF">DXC40_14090</name>
    <name evidence="1" type="ORF">ERS852551_03387</name>
</gene>
<evidence type="ECO:0000313" key="3">
    <source>
        <dbReference type="Proteomes" id="UP000095765"/>
    </source>
</evidence>
<dbReference type="GeneID" id="72463553"/>
<name>A0A174U7E5_9FIRM</name>
<accession>A0A174U7E5</accession>
<dbReference type="AlphaFoldDB" id="A0A174U7E5"/>
<dbReference type="Proteomes" id="UP000260828">
    <property type="component" value="Unassembled WGS sequence"/>
</dbReference>
<reference evidence="2 4" key="2">
    <citation type="submission" date="2018-08" db="EMBL/GenBank/DDBJ databases">
        <title>A genome reference for cultivated species of the human gut microbiota.</title>
        <authorList>
            <person name="Zou Y."/>
            <person name="Xue W."/>
            <person name="Luo G."/>
        </authorList>
    </citation>
    <scope>NUCLEOTIDE SEQUENCE [LARGE SCALE GENOMIC DNA]</scope>
    <source>
        <strain evidence="2 4">TF05-12AC</strain>
    </source>
</reference>
<evidence type="ECO:0000313" key="2">
    <source>
        <dbReference type="EMBL" id="RGE66405.1"/>
    </source>
</evidence>
<dbReference type="EMBL" id="CZBE01000032">
    <property type="protein sequence ID" value="CUQ16621.1"/>
    <property type="molecule type" value="Genomic_DNA"/>
</dbReference>
<dbReference type="OrthoDB" id="1863295at2"/>
<evidence type="ECO:0000313" key="4">
    <source>
        <dbReference type="Proteomes" id="UP000260828"/>
    </source>
</evidence>
<sequence length="128" mass="14081">MEIEAVLEQFMRLSGLDEQAAREWTPLCEAAAERIEELLPVDADPNRLRLILAAAGEANYRYMLARSTGNAQSFKVGDISVTRSEEGSSAQEARALRDALFTDAAPLFARGHVGLWQVMERESGNVGQ</sequence>
<protein>
    <submittedName>
        <fullName evidence="1">Uncharacterized protein</fullName>
    </submittedName>
</protein>
<proteinExistence type="predicted"/>
<reference evidence="1 3" key="1">
    <citation type="submission" date="2015-09" db="EMBL/GenBank/DDBJ databases">
        <authorList>
            <consortium name="Pathogen Informatics"/>
        </authorList>
    </citation>
    <scope>NUCLEOTIDE SEQUENCE [LARGE SCALE GENOMIC DNA]</scope>
    <source>
        <strain evidence="1 3">2789STDY5834939</strain>
    </source>
</reference>
<dbReference type="EMBL" id="QVME01000008">
    <property type="protein sequence ID" value="RGE66405.1"/>
    <property type="molecule type" value="Genomic_DNA"/>
</dbReference>
<dbReference type="Proteomes" id="UP000095765">
    <property type="component" value="Unassembled WGS sequence"/>
</dbReference>
<dbReference type="RefSeq" id="WP_006875556.1">
    <property type="nucleotide sequence ID" value="NZ_CABIWA010000015.1"/>
</dbReference>
<evidence type="ECO:0000313" key="1">
    <source>
        <dbReference type="EMBL" id="CUQ16621.1"/>
    </source>
</evidence>